<keyword evidence="10" id="KW-0472">Membrane</keyword>
<evidence type="ECO:0000256" key="1">
    <source>
        <dbReference type="ARBA" id="ARBA00001974"/>
    </source>
</evidence>
<dbReference type="SUPFAM" id="SSF51905">
    <property type="entry name" value="FAD/NAD(P)-binding domain"/>
    <property type="match status" value="1"/>
</dbReference>
<keyword evidence="13" id="KW-1185">Reference proteome</keyword>
<dbReference type="OrthoDB" id="7777654at2759"/>
<dbReference type="PRINTS" id="PR00757">
    <property type="entry name" value="AMINEOXDASEF"/>
</dbReference>
<evidence type="ECO:0000256" key="9">
    <source>
        <dbReference type="PIRSR" id="PIRSR601613-1"/>
    </source>
</evidence>
<dbReference type="InterPro" id="IPR002937">
    <property type="entry name" value="Amino_oxidase"/>
</dbReference>
<evidence type="ECO:0000256" key="5">
    <source>
        <dbReference type="ARBA" id="ARBA00045409"/>
    </source>
</evidence>
<dbReference type="AlphaFoldDB" id="A0A1I8QA19"/>
<comment type="subcellular location">
    <subcellularLocation>
        <location evidence="2">Mitochondrion outer membrane</location>
        <topology evidence="2">Single-pass type IV membrane protein</topology>
        <orientation evidence="2">Cytoplasmic side</orientation>
    </subcellularLocation>
</comment>
<feature type="binding site" evidence="9">
    <location>
        <position position="20"/>
    </location>
    <ligand>
        <name>FAD</name>
        <dbReference type="ChEBI" id="CHEBI:57692"/>
    </ligand>
</feature>
<dbReference type="GO" id="GO:0097621">
    <property type="term" value="F:monoamine oxidase activity"/>
    <property type="evidence" value="ECO:0007669"/>
    <property type="project" value="UniProtKB-EC"/>
</dbReference>
<evidence type="ECO:0000313" key="13">
    <source>
        <dbReference type="Proteomes" id="UP000095300"/>
    </source>
</evidence>
<dbReference type="GO" id="GO:0005741">
    <property type="term" value="C:mitochondrial outer membrane"/>
    <property type="evidence" value="ECO:0007669"/>
    <property type="project" value="UniProtKB-SubCell"/>
</dbReference>
<dbReference type="PANTHER" id="PTHR43563:SF1">
    <property type="entry name" value="AMINE OXIDASE [FLAVIN-CONTAINING] B"/>
    <property type="match status" value="1"/>
</dbReference>
<evidence type="ECO:0000256" key="10">
    <source>
        <dbReference type="RuleBase" id="RU362067"/>
    </source>
</evidence>
<evidence type="ECO:0000256" key="3">
    <source>
        <dbReference type="ARBA" id="ARBA00005995"/>
    </source>
</evidence>
<dbReference type="InterPro" id="IPR001613">
    <property type="entry name" value="Flavin_amine_oxidase"/>
</dbReference>
<organism evidence="12 13">
    <name type="scientific">Stomoxys calcitrans</name>
    <name type="common">Stable fly</name>
    <name type="synonym">Conops calcitrans</name>
    <dbReference type="NCBI Taxonomy" id="35570"/>
    <lineage>
        <taxon>Eukaryota</taxon>
        <taxon>Metazoa</taxon>
        <taxon>Ecdysozoa</taxon>
        <taxon>Arthropoda</taxon>
        <taxon>Hexapoda</taxon>
        <taxon>Insecta</taxon>
        <taxon>Pterygota</taxon>
        <taxon>Neoptera</taxon>
        <taxon>Endopterygota</taxon>
        <taxon>Diptera</taxon>
        <taxon>Brachycera</taxon>
        <taxon>Muscomorpha</taxon>
        <taxon>Muscoidea</taxon>
        <taxon>Muscidae</taxon>
        <taxon>Stomoxys</taxon>
    </lineage>
</organism>
<dbReference type="Proteomes" id="UP000095300">
    <property type="component" value="Unassembled WGS sequence"/>
</dbReference>
<evidence type="ECO:0000256" key="6">
    <source>
        <dbReference type="ARBA" id="ARBA00048448"/>
    </source>
</evidence>
<evidence type="ECO:0000256" key="8">
    <source>
        <dbReference type="ARBA" id="ARBA00049430"/>
    </source>
</evidence>
<evidence type="ECO:0000256" key="2">
    <source>
        <dbReference type="ARBA" id="ARBA00004362"/>
    </source>
</evidence>
<keyword evidence="10" id="KW-1133">Transmembrane helix</keyword>
<dbReference type="Gene3D" id="3.50.50.60">
    <property type="entry name" value="FAD/NAD(P)-binding domain"/>
    <property type="match status" value="1"/>
</dbReference>
<dbReference type="PANTHER" id="PTHR43563">
    <property type="entry name" value="AMINE OXIDASE"/>
    <property type="match status" value="1"/>
</dbReference>
<keyword evidence="4 10" id="KW-0560">Oxidoreductase</keyword>
<dbReference type="VEuPathDB" id="VectorBase:SCAU015274"/>
<dbReference type="EC" id="1.4.3.-" evidence="10"/>
<accession>A0A1I8QA19</accession>
<keyword evidence="10" id="KW-0285">Flavoprotein</keyword>
<dbReference type="EnsemblMetazoa" id="SCAU015274-RA">
    <property type="protein sequence ID" value="SCAU015274-PA"/>
    <property type="gene ID" value="SCAU015274"/>
</dbReference>
<dbReference type="InterPro" id="IPR050703">
    <property type="entry name" value="Flavin_MAO"/>
</dbReference>
<evidence type="ECO:0000259" key="11">
    <source>
        <dbReference type="Pfam" id="PF01593"/>
    </source>
</evidence>
<dbReference type="InterPro" id="IPR036188">
    <property type="entry name" value="FAD/NAD-bd_sf"/>
</dbReference>
<comment type="catalytic activity">
    <reaction evidence="7">
        <text>benzylamine + O2 + H2O = benzaldehyde + H2O2 + NH4(+)</text>
        <dbReference type="Rhea" id="RHEA:59424"/>
        <dbReference type="ChEBI" id="CHEBI:15377"/>
        <dbReference type="ChEBI" id="CHEBI:15379"/>
        <dbReference type="ChEBI" id="CHEBI:16240"/>
        <dbReference type="ChEBI" id="CHEBI:17169"/>
        <dbReference type="ChEBI" id="CHEBI:28938"/>
        <dbReference type="ChEBI" id="CHEBI:225238"/>
    </reaction>
    <physiologicalReaction direction="left-to-right" evidence="7">
        <dbReference type="Rhea" id="RHEA:59425"/>
    </physiologicalReaction>
</comment>
<dbReference type="GO" id="GO:0008131">
    <property type="term" value="F:primary methylamine oxidase activity"/>
    <property type="evidence" value="ECO:0007669"/>
    <property type="project" value="UniProtKB-ARBA"/>
</dbReference>
<comment type="function">
    <text evidence="5">Catalyzes the oxidative deamination of primary and some secondary amines such as neurotransmitters, and exogenous amines including the tertiary amine, neurotoxin 1-methyl-4-phenyl-1,2,3,6-tetrahydropyridine (MPTP), with concomitant reduction of oxygen to hydrogen peroxide and participates in the metabolism of neuroactive and vasoactive amines in the central nervous system and peripheral tissues. Preferentially degrades benzylamine and phenylethylamine.</text>
</comment>
<feature type="transmembrane region" description="Helical" evidence="10">
    <location>
        <begin position="455"/>
        <end position="473"/>
    </location>
</feature>
<feature type="binding site" evidence="9">
    <location>
        <begin position="41"/>
        <end position="42"/>
    </location>
    <ligand>
        <name>FAD</name>
        <dbReference type="ChEBI" id="CHEBI:57692"/>
    </ligand>
</feature>
<proteinExistence type="inferred from homology"/>
<reference evidence="12" key="1">
    <citation type="submission" date="2020-05" db="UniProtKB">
        <authorList>
            <consortium name="EnsemblMetazoa"/>
        </authorList>
    </citation>
    <scope>IDENTIFICATION</scope>
    <source>
        <strain evidence="12">USDA</strain>
    </source>
</reference>
<dbReference type="STRING" id="35570.A0A1I8QA19"/>
<dbReference type="Pfam" id="PF01593">
    <property type="entry name" value="Amino_oxidase"/>
    <property type="match status" value="1"/>
</dbReference>
<sequence length="476" mass="53967">MENTTDDYKCNILIIGAGLSGLTSALSLSEKETGLSVNIMEATQTIGGQMLSSSLGEIGAKWITEDQCHIYRLLRRLNVPISKRNSVAVRLKRCWEIDKGIFSSLVKYELERYIGELEVNIGKSKAGSKKSFSDLPMLSHIEKRLFFSASRKYMTNLVLLISGIQAQSISYDDFMGICYTCGGLRNLIDLLYSVPNGLLEFSSRNLINEILARMQNTKILYGRKICELFQYRDQVMVRDTQNVSYTAEVVILALPWNKVQDIKFSPPLPRELQKIPTEVDIPKRVITSFLAKYKEAHWRSKGYTGQFLSLEPFLVAHEYRDATMCGQLIHKEGLEQTAHSFILHKLAEFFGDEMLMPIEFLQHPFEMIALEHAPLTTAWHRVIWSSSDAAGTCFRGHLGGAVQSGYRAAINALLITRPQVVVLQDISEVQCLDYLPRSSPSWFCRLFSSWNLYNVSSYTTFICGLIVVLRCVVKKH</sequence>
<protein>
    <recommendedName>
        <fullName evidence="10">Amine oxidase</fullName>
        <ecNumber evidence="10">1.4.3.-</ecNumber>
    </recommendedName>
</protein>
<evidence type="ECO:0000256" key="4">
    <source>
        <dbReference type="ARBA" id="ARBA00023002"/>
    </source>
</evidence>
<name>A0A1I8QA19_STOCA</name>
<keyword evidence="10" id="KW-0812">Transmembrane</keyword>
<comment type="catalytic activity">
    <reaction evidence="8">
        <text>N-acetylputrescine + O2 + H2O = 4-acetamidobutanal + H2O2 + NH4(+)</text>
        <dbReference type="Rhea" id="RHEA:70283"/>
        <dbReference type="ChEBI" id="CHEBI:7386"/>
        <dbReference type="ChEBI" id="CHEBI:15377"/>
        <dbReference type="ChEBI" id="CHEBI:15379"/>
        <dbReference type="ChEBI" id="CHEBI:16240"/>
        <dbReference type="ChEBI" id="CHEBI:28938"/>
        <dbReference type="ChEBI" id="CHEBI:58263"/>
    </reaction>
    <physiologicalReaction direction="left-to-right" evidence="8">
        <dbReference type="Rhea" id="RHEA:70284"/>
    </physiologicalReaction>
</comment>
<feature type="domain" description="Amine oxidase" evidence="11">
    <location>
        <begin position="19"/>
        <end position="304"/>
    </location>
</feature>
<evidence type="ECO:0000313" key="12">
    <source>
        <dbReference type="EnsemblMetazoa" id="SCAU015274-PA"/>
    </source>
</evidence>
<evidence type="ECO:0000256" key="7">
    <source>
        <dbReference type="ARBA" id="ARBA00049354"/>
    </source>
</evidence>
<gene>
    <name evidence="12" type="primary">106080622</name>
</gene>
<keyword evidence="10" id="KW-0274">FAD</keyword>
<comment type="catalytic activity">
    <reaction evidence="6">
        <text>a secondary aliphatic amine + O2 + H2O = a primary amine + an aldehyde + H2O2</text>
        <dbReference type="Rhea" id="RHEA:26414"/>
        <dbReference type="ChEBI" id="CHEBI:15377"/>
        <dbReference type="ChEBI" id="CHEBI:15379"/>
        <dbReference type="ChEBI" id="CHEBI:16240"/>
        <dbReference type="ChEBI" id="CHEBI:17478"/>
        <dbReference type="ChEBI" id="CHEBI:58855"/>
        <dbReference type="ChEBI" id="CHEBI:65296"/>
        <dbReference type="EC" id="1.4.3.4"/>
    </reaction>
</comment>
<comment type="cofactor">
    <cofactor evidence="1 10">
        <name>FAD</name>
        <dbReference type="ChEBI" id="CHEBI:57692"/>
    </cofactor>
</comment>
<comment type="similarity">
    <text evidence="3 10">Belongs to the flavin monoamine oxidase family.</text>
</comment>